<evidence type="ECO:0000259" key="1">
    <source>
        <dbReference type="Pfam" id="PF12728"/>
    </source>
</evidence>
<evidence type="ECO:0000313" key="2">
    <source>
        <dbReference type="EMBL" id="QIX20204.1"/>
    </source>
</evidence>
<dbReference type="RefSeq" id="WP_177319071.1">
    <property type="nucleotide sequence ID" value="NZ_CP050898.1"/>
</dbReference>
<reference evidence="2 3" key="1">
    <citation type="submission" date="2020-04" db="EMBL/GenBank/DDBJ databases">
        <title>FDA dAtabase for Regulatory Grade micrObial Sequences (FDA-ARGOS): Supporting development and validation of Infectious Disease Dx tests.</title>
        <authorList>
            <person name="Sciortino C."/>
            <person name="Tallon L."/>
            <person name="Sadzewicz L."/>
            <person name="Vavikolanu K."/>
            <person name="Mehta A."/>
            <person name="Aluvathingal J."/>
            <person name="Nadendla S."/>
            <person name="Nandy P."/>
            <person name="Geyer C."/>
            <person name="Yan Y."/>
            <person name="Sichtig H."/>
        </authorList>
    </citation>
    <scope>NUCLEOTIDE SEQUENCE [LARGE SCALE GENOMIC DNA]</scope>
    <source>
        <strain evidence="2 3">FDAARGOS_633</strain>
    </source>
</reference>
<evidence type="ECO:0000313" key="3">
    <source>
        <dbReference type="Proteomes" id="UP000500870"/>
    </source>
</evidence>
<dbReference type="InterPro" id="IPR041657">
    <property type="entry name" value="HTH_17"/>
</dbReference>
<proteinExistence type="predicted"/>
<dbReference type="AlphaFoldDB" id="A0A6H0ZJN2"/>
<accession>A0A6H0ZJN2</accession>
<feature type="domain" description="Helix-turn-helix" evidence="1">
    <location>
        <begin position="16"/>
        <end position="59"/>
    </location>
</feature>
<protein>
    <submittedName>
        <fullName evidence="2">Helix-turn-helix domain-containing protein</fullName>
    </submittedName>
</protein>
<organism evidence="2 3">
    <name type="scientific">Agrobacterium pusense</name>
    <dbReference type="NCBI Taxonomy" id="648995"/>
    <lineage>
        <taxon>Bacteria</taxon>
        <taxon>Pseudomonadati</taxon>
        <taxon>Pseudomonadota</taxon>
        <taxon>Alphaproteobacteria</taxon>
        <taxon>Hyphomicrobiales</taxon>
        <taxon>Rhizobiaceae</taxon>
        <taxon>Rhizobium/Agrobacterium group</taxon>
        <taxon>Agrobacterium</taxon>
    </lineage>
</organism>
<dbReference type="Proteomes" id="UP000500870">
    <property type="component" value="Chromosome 1"/>
</dbReference>
<dbReference type="Pfam" id="PF12728">
    <property type="entry name" value="HTH_17"/>
    <property type="match status" value="1"/>
</dbReference>
<dbReference type="EMBL" id="CP050898">
    <property type="protein sequence ID" value="QIX20204.1"/>
    <property type="molecule type" value="Genomic_DNA"/>
</dbReference>
<name>A0A6H0ZJN2_9HYPH</name>
<sequence length="64" mass="7108">MEVELKDDILKGADAIAEFIGEDRRAVYHLVRGGKIPTFRLGENIRARKSTLLAWIAQQEGVAA</sequence>
<gene>
    <name evidence="2" type="ORF">FOB41_03140</name>
</gene>